<accession>A0A822ZKI4</accession>
<organism evidence="3 4">
    <name type="scientific">Nelumbo nucifera</name>
    <name type="common">Sacred lotus</name>
    <dbReference type="NCBI Taxonomy" id="4432"/>
    <lineage>
        <taxon>Eukaryota</taxon>
        <taxon>Viridiplantae</taxon>
        <taxon>Streptophyta</taxon>
        <taxon>Embryophyta</taxon>
        <taxon>Tracheophyta</taxon>
        <taxon>Spermatophyta</taxon>
        <taxon>Magnoliopsida</taxon>
        <taxon>Proteales</taxon>
        <taxon>Nelumbonaceae</taxon>
        <taxon>Nelumbo</taxon>
    </lineage>
</organism>
<proteinExistence type="predicted"/>
<evidence type="ECO:0000313" key="4">
    <source>
        <dbReference type="Proteomes" id="UP000607653"/>
    </source>
</evidence>
<gene>
    <name evidence="3" type="ORF">HUJ06_001746</name>
</gene>
<keyword evidence="1" id="KW-0472">Membrane</keyword>
<feature type="transmembrane region" description="Helical" evidence="1">
    <location>
        <begin position="12"/>
        <end position="30"/>
    </location>
</feature>
<name>A0A822ZKI4_NELNU</name>
<evidence type="ECO:0000256" key="1">
    <source>
        <dbReference type="SAM" id="Phobius"/>
    </source>
</evidence>
<protein>
    <recommendedName>
        <fullName evidence="2">DUF8040 domain-containing protein</fullName>
    </recommendedName>
</protein>
<dbReference type="PANTHER" id="PTHR22930:SF221">
    <property type="entry name" value="NUCLEASE HARBI1"/>
    <property type="match status" value="1"/>
</dbReference>
<dbReference type="PANTHER" id="PTHR22930">
    <property type="match status" value="1"/>
</dbReference>
<dbReference type="InterPro" id="IPR058353">
    <property type="entry name" value="DUF8040"/>
</dbReference>
<reference evidence="3 4" key="1">
    <citation type="journal article" date="2020" name="Mol. Biol. Evol.">
        <title>Distinct Expression and Methylation Patterns for Genes with Different Fates following a Single Whole-Genome Duplication in Flowering Plants.</title>
        <authorList>
            <person name="Shi T."/>
            <person name="Rahmani R.S."/>
            <person name="Gugger P.F."/>
            <person name="Wang M."/>
            <person name="Li H."/>
            <person name="Zhang Y."/>
            <person name="Li Z."/>
            <person name="Wang Q."/>
            <person name="Van de Peer Y."/>
            <person name="Marchal K."/>
            <person name="Chen J."/>
        </authorList>
    </citation>
    <scope>NUCLEOTIDE SEQUENCE [LARGE SCALE GENOMIC DNA]</scope>
    <source>
        <tissue evidence="3">Leaf</tissue>
    </source>
</reference>
<sequence length="269" mass="30628">MEVTHTMAKHRKISVAISSIITYLAVVVIVKQYTESASRRVREVRSLGKGVFLNTVFSSESSCLSQIRMRKPCFDSLCHLLVTHSGLRPTINMSIEEQVAMILHTIGHNERNNVIHATFGRSQETVSQYFHKVLCVVLRLYLLMVIQPTGEQVPPEIRKDSRFMPYFKDCIGAIDGTHIPCKVPVEEQGKFHGRKGKTTQNIMAAVTFDLKFTYVLAGWELDSIVLTNFLLPMITQQNIGKYYLVDAGYRNMPSFIAPYRGTRYHLNEI</sequence>
<dbReference type="Pfam" id="PF26138">
    <property type="entry name" value="DUF8040"/>
    <property type="match status" value="1"/>
</dbReference>
<dbReference type="AlphaFoldDB" id="A0A822ZKI4"/>
<dbReference type="EMBL" id="DUZY01000006">
    <property type="protein sequence ID" value="DAD43516.1"/>
    <property type="molecule type" value="Genomic_DNA"/>
</dbReference>
<dbReference type="Proteomes" id="UP000607653">
    <property type="component" value="Unassembled WGS sequence"/>
</dbReference>
<keyword evidence="4" id="KW-1185">Reference proteome</keyword>
<evidence type="ECO:0000313" key="3">
    <source>
        <dbReference type="EMBL" id="DAD43516.1"/>
    </source>
</evidence>
<keyword evidence="1" id="KW-1133">Transmembrane helix</keyword>
<comment type="caution">
    <text evidence="3">The sequence shown here is derived from an EMBL/GenBank/DDBJ whole genome shotgun (WGS) entry which is preliminary data.</text>
</comment>
<dbReference type="InterPro" id="IPR045249">
    <property type="entry name" value="HARBI1-like"/>
</dbReference>
<evidence type="ECO:0000259" key="2">
    <source>
        <dbReference type="Pfam" id="PF26138"/>
    </source>
</evidence>
<feature type="domain" description="DUF8040" evidence="2">
    <location>
        <begin position="58"/>
        <end position="138"/>
    </location>
</feature>
<keyword evidence="1" id="KW-0812">Transmembrane</keyword>